<dbReference type="PANTHER" id="PTHR43245">
    <property type="entry name" value="BIFUNCTIONAL POLYMYXIN RESISTANCE PROTEIN ARNA"/>
    <property type="match status" value="1"/>
</dbReference>
<dbReference type="Pfam" id="PF07993">
    <property type="entry name" value="NAD_binding_4"/>
    <property type="match status" value="1"/>
</dbReference>
<dbReference type="SUPFAM" id="SSF51735">
    <property type="entry name" value="NAD(P)-binding Rossmann-fold domains"/>
    <property type="match status" value="1"/>
</dbReference>
<dbReference type="InterPro" id="IPR036291">
    <property type="entry name" value="NAD(P)-bd_dom_sf"/>
</dbReference>
<dbReference type="InterPro" id="IPR050177">
    <property type="entry name" value="Lipid_A_modif_metabolic_enz"/>
</dbReference>
<dbReference type="EMBL" id="ARXS01000001">
    <property type="protein sequence ID" value="MCU5781031.1"/>
    <property type="molecule type" value="Genomic_DNA"/>
</dbReference>
<gene>
    <name evidence="2" type="ORF">MA04_00331</name>
</gene>
<keyword evidence="3" id="KW-1185">Reference proteome</keyword>
<sequence length="354" mass="38850">MTLLITGATGFIGRHLCARLTAREQPVLALMRHPQALAKLRATVDRLGGNSHYLDALPGDLDAPDLGLTGSPPPLDAVVHLGARFGWRLPAEAARRTNVSGSLAVARLARHQHCRLVFISGFMLENQRHLKRLGIDGEDPAAIDWQRVYRRAGAYEASKMEAAITVRWRLRNEDWVEVQPATVAGHSLNGDLDPAQPLHTLIDNLARGRLAMIPGGPGHWLPLIPVDTLAAIIDHAIRVPAPPRRILGLDPGTPNLKPMLSLIAETLGCRAPGLHFPIPLLAHLLRLPALARFANTEPEALHFIQPERFDLSATTPFLERTGVRLPPMPQVLRASARHYLESHGRTSEKRQGSR</sequence>
<feature type="domain" description="Thioester reductase (TE)" evidence="1">
    <location>
        <begin position="5"/>
        <end position="233"/>
    </location>
</feature>
<dbReference type="Gene3D" id="3.40.50.720">
    <property type="entry name" value="NAD(P)-binding Rossmann-like Domain"/>
    <property type="match status" value="1"/>
</dbReference>
<evidence type="ECO:0000259" key="1">
    <source>
        <dbReference type="Pfam" id="PF07993"/>
    </source>
</evidence>
<evidence type="ECO:0000313" key="3">
    <source>
        <dbReference type="Proteomes" id="UP001064106"/>
    </source>
</evidence>
<evidence type="ECO:0000313" key="2">
    <source>
        <dbReference type="EMBL" id="MCU5781031.1"/>
    </source>
</evidence>
<dbReference type="RefSeq" id="WP_262459239.1">
    <property type="nucleotide sequence ID" value="NZ_ARXS01000001.1"/>
</dbReference>
<proteinExistence type="predicted"/>
<reference evidence="2" key="1">
    <citation type="submission" date="2012-09" db="EMBL/GenBank/DDBJ databases">
        <title>Genome Sequence of alkane-degrading Bacterium Alcanivorax balearicus MACL04.</title>
        <authorList>
            <person name="Lai Q."/>
            <person name="Shao Z."/>
        </authorList>
    </citation>
    <scope>NUCLEOTIDE SEQUENCE</scope>
    <source>
        <strain evidence="2">MACL04</strain>
    </source>
</reference>
<dbReference type="Proteomes" id="UP001064106">
    <property type="component" value="Unassembled WGS sequence"/>
</dbReference>
<accession>A0ABT2QU37</accession>
<comment type="caution">
    <text evidence="2">The sequence shown here is derived from an EMBL/GenBank/DDBJ whole genome shotgun (WGS) entry which is preliminary data.</text>
</comment>
<organism evidence="2 3">
    <name type="scientific">Alloalcanivorax balearicus MACL04</name>
    <dbReference type="NCBI Taxonomy" id="1177182"/>
    <lineage>
        <taxon>Bacteria</taxon>
        <taxon>Pseudomonadati</taxon>
        <taxon>Pseudomonadota</taxon>
        <taxon>Gammaproteobacteria</taxon>
        <taxon>Oceanospirillales</taxon>
        <taxon>Alcanivoracaceae</taxon>
        <taxon>Alloalcanivorax</taxon>
    </lineage>
</organism>
<dbReference type="InterPro" id="IPR013120">
    <property type="entry name" value="FAR_NAD-bd"/>
</dbReference>
<name>A0ABT2QU37_9GAMM</name>
<protein>
    <recommendedName>
        <fullName evidence="1">Thioester reductase (TE) domain-containing protein</fullName>
    </recommendedName>
</protein>